<dbReference type="InterPro" id="IPR005135">
    <property type="entry name" value="Endo/exonuclease/phosphatase"/>
</dbReference>
<keyword evidence="7" id="KW-0460">Magnesium</keyword>
<dbReference type="PANTHER" id="PTHR15822">
    <property type="entry name" value="TRAF AND TNF RECEPTOR-ASSOCIATED PROTEIN"/>
    <property type="match status" value="1"/>
</dbReference>
<organism evidence="10 11">
    <name type="scientific">Phocaeicola acetigenes</name>
    <dbReference type="NCBI Taxonomy" id="3016083"/>
    <lineage>
        <taxon>Bacteria</taxon>
        <taxon>Pseudomonadati</taxon>
        <taxon>Bacteroidota</taxon>
        <taxon>Bacteroidia</taxon>
        <taxon>Bacteroidales</taxon>
        <taxon>Bacteroidaceae</taxon>
        <taxon>Phocaeicola</taxon>
    </lineage>
</organism>
<evidence type="ECO:0000256" key="7">
    <source>
        <dbReference type="ARBA" id="ARBA00022842"/>
    </source>
</evidence>
<keyword evidence="8" id="KW-0234">DNA repair</keyword>
<name>A0ABT4PDS0_9BACT</name>
<evidence type="ECO:0000313" key="10">
    <source>
        <dbReference type="EMBL" id="MCZ8371192.1"/>
    </source>
</evidence>
<keyword evidence="10" id="KW-0255">Endonuclease</keyword>
<keyword evidence="3" id="KW-0540">Nuclease</keyword>
<reference evidence="10" key="1">
    <citation type="submission" date="2022-12" db="EMBL/GenBank/DDBJ databases">
        <title>Phocaeicola acetigenes sp. nov., isolated feces from a healthy human.</title>
        <authorList>
            <person name="Do H."/>
            <person name="Ha Y.B."/>
            <person name="Kim J.-S."/>
            <person name="Suh M.K."/>
            <person name="Kim H.S."/>
            <person name="Lee J.-S."/>
        </authorList>
    </citation>
    <scope>NUCLEOTIDE SEQUENCE</scope>
    <source>
        <strain evidence="10">KGMB11183</strain>
    </source>
</reference>
<dbReference type="GO" id="GO:0004519">
    <property type="term" value="F:endonuclease activity"/>
    <property type="evidence" value="ECO:0007669"/>
    <property type="project" value="UniProtKB-KW"/>
</dbReference>
<dbReference type="InterPro" id="IPR051547">
    <property type="entry name" value="TDP2-like"/>
</dbReference>
<evidence type="ECO:0000256" key="8">
    <source>
        <dbReference type="ARBA" id="ARBA00023204"/>
    </source>
</evidence>
<dbReference type="RefSeq" id="WP_269876270.1">
    <property type="nucleotide sequence ID" value="NZ_JAPZVM010000001.1"/>
</dbReference>
<protein>
    <submittedName>
        <fullName evidence="10">Endonuclease/exonuclease/phosphatase family protein</fullName>
    </submittedName>
</protein>
<dbReference type="Pfam" id="PF03372">
    <property type="entry name" value="Exo_endo_phos"/>
    <property type="match status" value="1"/>
</dbReference>
<evidence type="ECO:0000259" key="9">
    <source>
        <dbReference type="Pfam" id="PF03372"/>
    </source>
</evidence>
<sequence length="311" mass="35951">MGKFLFSIIYIMIFSSSFLRAQNVLNEKYERHWESGYEKVRIISYNIFNGFDWGKDIDRQNRFVDWIRQQDPEILALQELCGFTQESLSALAKQWGHPYAVIVKENGYPVGITSKKPIDVKKKMLENCGHGLLHVKTYGFDVLVTHLNPNNTNQRRLEAETITTYIKEHQLDTCLLMGDMNAHSPFDADYMEMTSTDLLMKYGGKDSPNLLDGHFDYSVISRFLSYPLIDVCQKFTDVSERVSFPTPVLMYLSRKDTVRKRIGERLDYIFVTPTLVSSVVDAFVYNGEDNDFLSDHYPVGVDLCVKLNEKQ</sequence>
<evidence type="ECO:0000256" key="3">
    <source>
        <dbReference type="ARBA" id="ARBA00022722"/>
    </source>
</evidence>
<evidence type="ECO:0000313" key="11">
    <source>
        <dbReference type="Proteomes" id="UP001141933"/>
    </source>
</evidence>
<accession>A0ABT4PDS0</accession>
<keyword evidence="11" id="KW-1185">Reference proteome</keyword>
<comment type="cofactor">
    <cofactor evidence="2">
        <name>Mg(2+)</name>
        <dbReference type="ChEBI" id="CHEBI:18420"/>
    </cofactor>
</comment>
<evidence type="ECO:0000256" key="4">
    <source>
        <dbReference type="ARBA" id="ARBA00022723"/>
    </source>
</evidence>
<dbReference type="Proteomes" id="UP001141933">
    <property type="component" value="Unassembled WGS sequence"/>
</dbReference>
<comment type="caution">
    <text evidence="10">The sequence shown here is derived from an EMBL/GenBank/DDBJ whole genome shotgun (WGS) entry which is preliminary data.</text>
</comment>
<evidence type="ECO:0000256" key="5">
    <source>
        <dbReference type="ARBA" id="ARBA00022763"/>
    </source>
</evidence>
<gene>
    <name evidence="10" type="ORF">O6P32_00500</name>
</gene>
<keyword evidence="4" id="KW-0479">Metal-binding</keyword>
<evidence type="ECO:0000256" key="1">
    <source>
        <dbReference type="ARBA" id="ARBA00001936"/>
    </source>
</evidence>
<comment type="cofactor">
    <cofactor evidence="1">
        <name>Mn(2+)</name>
        <dbReference type="ChEBI" id="CHEBI:29035"/>
    </cofactor>
</comment>
<dbReference type="EMBL" id="JAPZVM010000001">
    <property type="protein sequence ID" value="MCZ8371192.1"/>
    <property type="molecule type" value="Genomic_DNA"/>
</dbReference>
<dbReference type="SUPFAM" id="SSF56219">
    <property type="entry name" value="DNase I-like"/>
    <property type="match status" value="1"/>
</dbReference>
<proteinExistence type="predicted"/>
<dbReference type="Gene3D" id="3.60.10.10">
    <property type="entry name" value="Endonuclease/exonuclease/phosphatase"/>
    <property type="match status" value="1"/>
</dbReference>
<dbReference type="PANTHER" id="PTHR15822:SF4">
    <property type="entry name" value="TYROSYL-DNA PHOSPHODIESTERASE 2"/>
    <property type="match status" value="1"/>
</dbReference>
<evidence type="ECO:0000256" key="2">
    <source>
        <dbReference type="ARBA" id="ARBA00001946"/>
    </source>
</evidence>
<keyword evidence="6" id="KW-0378">Hydrolase</keyword>
<dbReference type="InterPro" id="IPR036691">
    <property type="entry name" value="Endo/exonu/phosph_ase_sf"/>
</dbReference>
<keyword evidence="5" id="KW-0227">DNA damage</keyword>
<feature type="domain" description="Endonuclease/exonuclease/phosphatase" evidence="9">
    <location>
        <begin position="43"/>
        <end position="296"/>
    </location>
</feature>
<evidence type="ECO:0000256" key="6">
    <source>
        <dbReference type="ARBA" id="ARBA00022801"/>
    </source>
</evidence>